<evidence type="ECO:0000313" key="1">
    <source>
        <dbReference type="EMBL" id="MVN15187.1"/>
    </source>
</evidence>
<keyword evidence="2" id="KW-1185">Reference proteome</keyword>
<proteinExistence type="predicted"/>
<dbReference type="RefSeq" id="WP_157005097.1">
    <property type="nucleotide sequence ID" value="NZ_BAABZN010000001.1"/>
</dbReference>
<accession>A0A6N8IH85</accession>
<reference evidence="1 2" key="1">
    <citation type="submission" date="2019-11" db="EMBL/GenBank/DDBJ databases">
        <title>Whole genome shotgun sequencing (WGS) data from Adlercreutzia equolifaciens ResAG-91, Eggerthella lenta MRI-F36, MRI-F37, MRI-F40, ResAG-49, ResAG-88, ResAG-121, ResAG-145, and Gordonibacter sp. ResAG-5, ResAG-26, ResAG-43, ResAG-50, ResAG-59.</title>
        <authorList>
            <person name="Stoll D.A."/>
            <person name="Danylec N."/>
            <person name="Franz C.M.A.P."/>
            <person name="Huch M."/>
        </authorList>
    </citation>
    <scope>NUCLEOTIDE SEQUENCE [LARGE SCALE GENOMIC DNA]</scope>
    <source>
        <strain evidence="1 2">ResAG-59</strain>
    </source>
</reference>
<dbReference type="GeneID" id="97352622"/>
<dbReference type="Proteomes" id="UP000468327">
    <property type="component" value="Unassembled WGS sequence"/>
</dbReference>
<organism evidence="1 2">
    <name type="scientific">Gordonibacter urolithinfaciens</name>
    <dbReference type="NCBI Taxonomy" id="1335613"/>
    <lineage>
        <taxon>Bacteria</taxon>
        <taxon>Bacillati</taxon>
        <taxon>Actinomycetota</taxon>
        <taxon>Coriobacteriia</taxon>
        <taxon>Eggerthellales</taxon>
        <taxon>Eggerthellaceae</taxon>
        <taxon>Gordonibacter</taxon>
    </lineage>
</organism>
<gene>
    <name evidence="1" type="ORF">GO738_07475</name>
</gene>
<dbReference type="EMBL" id="WPOC01000009">
    <property type="protein sequence ID" value="MVN15187.1"/>
    <property type="molecule type" value="Genomic_DNA"/>
</dbReference>
<comment type="caution">
    <text evidence="1">The sequence shown here is derived from an EMBL/GenBank/DDBJ whole genome shotgun (WGS) entry which is preliminary data.</text>
</comment>
<protein>
    <submittedName>
        <fullName evidence="1">Uncharacterized protein</fullName>
    </submittedName>
</protein>
<dbReference type="AlphaFoldDB" id="A0A6N8IH85"/>
<sequence length="55" mass="6133">MSDKKTPEENGSEEKIVIPSNEEVLEVVETSDEIDVIDVGNKESAKIIENWSEAK</sequence>
<evidence type="ECO:0000313" key="2">
    <source>
        <dbReference type="Proteomes" id="UP000468327"/>
    </source>
</evidence>
<name>A0A6N8IH85_9ACTN</name>